<keyword evidence="2" id="KW-1185">Reference proteome</keyword>
<dbReference type="AlphaFoldDB" id="A0AAV6H8T4"/>
<comment type="caution">
    <text evidence="1">The sequence shown here is derived from an EMBL/GenBank/DDBJ whole genome shotgun (WGS) entry which is preliminary data.</text>
</comment>
<dbReference type="Proteomes" id="UP000823561">
    <property type="component" value="Chromosome 3"/>
</dbReference>
<sequence>MVYYCVCAGCKNSRHKLPQGQRRACSAHFKEEDYHSGDAKMVSLGLKSERMAKLIPTAVPSVHANLSACPVRRSRDTVCRKRDIATMLTDASQQETMDSVILGISPCPPPLLYQAGFSLVAAHGLMCVPGQREGEAEQDVRLNHGRRHHGVVTEEPVWGA</sequence>
<dbReference type="EMBL" id="JADWDJ010000003">
    <property type="protein sequence ID" value="KAG5283499.1"/>
    <property type="molecule type" value="Genomic_DNA"/>
</dbReference>
<accession>A0AAV6H8T4</accession>
<reference evidence="1" key="1">
    <citation type="submission" date="2020-10" db="EMBL/GenBank/DDBJ databases">
        <title>Chromosome-scale genome assembly of the Allis shad, Alosa alosa.</title>
        <authorList>
            <person name="Margot Z."/>
            <person name="Christophe K."/>
            <person name="Cabau C."/>
            <person name="Louis A."/>
            <person name="Berthelot C."/>
            <person name="Parey E."/>
            <person name="Roest Crollius H."/>
            <person name="Montfort J."/>
            <person name="Robinson-Rechavi M."/>
            <person name="Bucao C."/>
            <person name="Bouchez O."/>
            <person name="Gislard M."/>
            <person name="Lluch J."/>
            <person name="Milhes M."/>
            <person name="Lampietro C."/>
            <person name="Lopez Roques C."/>
            <person name="Donnadieu C."/>
            <person name="Braasch I."/>
            <person name="Desvignes T."/>
            <person name="Postlethwait J."/>
            <person name="Bobe J."/>
            <person name="Guiguen Y."/>
        </authorList>
    </citation>
    <scope>NUCLEOTIDE SEQUENCE</scope>
    <source>
        <strain evidence="1">M-15738</strain>
        <tissue evidence="1">Blood</tissue>
    </source>
</reference>
<evidence type="ECO:0008006" key="3">
    <source>
        <dbReference type="Google" id="ProtNLM"/>
    </source>
</evidence>
<gene>
    <name evidence="1" type="ORF">AALO_G00042730</name>
</gene>
<evidence type="ECO:0000313" key="2">
    <source>
        <dbReference type="Proteomes" id="UP000823561"/>
    </source>
</evidence>
<organism evidence="1 2">
    <name type="scientific">Alosa alosa</name>
    <name type="common">allis shad</name>
    <dbReference type="NCBI Taxonomy" id="278164"/>
    <lineage>
        <taxon>Eukaryota</taxon>
        <taxon>Metazoa</taxon>
        <taxon>Chordata</taxon>
        <taxon>Craniata</taxon>
        <taxon>Vertebrata</taxon>
        <taxon>Euteleostomi</taxon>
        <taxon>Actinopterygii</taxon>
        <taxon>Neopterygii</taxon>
        <taxon>Teleostei</taxon>
        <taxon>Clupei</taxon>
        <taxon>Clupeiformes</taxon>
        <taxon>Clupeoidei</taxon>
        <taxon>Clupeidae</taxon>
        <taxon>Alosa</taxon>
    </lineage>
</organism>
<protein>
    <recommendedName>
        <fullName evidence="3">THAP-type domain-containing protein</fullName>
    </recommendedName>
</protein>
<name>A0AAV6H8T4_9TELE</name>
<proteinExistence type="predicted"/>
<evidence type="ECO:0000313" key="1">
    <source>
        <dbReference type="EMBL" id="KAG5283499.1"/>
    </source>
</evidence>